<dbReference type="Pfam" id="PF19589">
    <property type="entry name" value="DUF6095"/>
    <property type="match status" value="1"/>
</dbReference>
<proteinExistence type="predicted"/>
<gene>
    <name evidence="2" type="ORF">SAMN04487987_11199</name>
</gene>
<dbReference type="Proteomes" id="UP000199439">
    <property type="component" value="Unassembled WGS sequence"/>
</dbReference>
<evidence type="ECO:0000256" key="1">
    <source>
        <dbReference type="SAM" id="Phobius"/>
    </source>
</evidence>
<keyword evidence="1" id="KW-0472">Membrane</keyword>
<dbReference type="RefSeq" id="WP_139205270.1">
    <property type="nucleotide sequence ID" value="NZ_FOMI01000011.1"/>
</dbReference>
<accession>A0A1I1S3G4</accession>
<reference evidence="3" key="1">
    <citation type="submission" date="2016-10" db="EMBL/GenBank/DDBJ databases">
        <authorList>
            <person name="Varghese N."/>
            <person name="Submissions S."/>
        </authorList>
    </citation>
    <scope>NUCLEOTIDE SEQUENCE [LARGE SCALE GENOMIC DNA]</scope>
    <source>
        <strain evidence="3">DSM 25730</strain>
    </source>
</reference>
<dbReference type="InterPro" id="IPR046077">
    <property type="entry name" value="DUF6095"/>
</dbReference>
<feature type="transmembrane region" description="Helical" evidence="1">
    <location>
        <begin position="20"/>
        <end position="38"/>
    </location>
</feature>
<dbReference type="EMBL" id="FOMI01000011">
    <property type="protein sequence ID" value="SFD38313.1"/>
    <property type="molecule type" value="Genomic_DNA"/>
</dbReference>
<feature type="transmembrane region" description="Helical" evidence="1">
    <location>
        <begin position="44"/>
        <end position="64"/>
    </location>
</feature>
<keyword evidence="3" id="KW-1185">Reference proteome</keyword>
<evidence type="ECO:0000313" key="2">
    <source>
        <dbReference type="EMBL" id="SFD38313.1"/>
    </source>
</evidence>
<dbReference type="STRING" id="870482.SAMN04487987_11199"/>
<keyword evidence="1" id="KW-1133">Transmembrane helix</keyword>
<sequence>MMEEHKTDKTVLFQGIKTLVFAALSLLMGPVLLSFAFSKPDDKLYMPLLIVGCLICAFAIFLIFKGIKLIMNSMFKKK</sequence>
<dbReference type="AlphaFoldDB" id="A0A1I1S3G4"/>
<name>A0A1I1S3G4_9FLAO</name>
<protein>
    <submittedName>
        <fullName evidence="2">Uncharacterized protein</fullName>
    </submittedName>
</protein>
<keyword evidence="1" id="KW-0812">Transmembrane</keyword>
<dbReference type="OrthoDB" id="1447634at2"/>
<organism evidence="2 3">
    <name type="scientific">Algibacter pectinivorans</name>
    <dbReference type="NCBI Taxonomy" id="870482"/>
    <lineage>
        <taxon>Bacteria</taxon>
        <taxon>Pseudomonadati</taxon>
        <taxon>Bacteroidota</taxon>
        <taxon>Flavobacteriia</taxon>
        <taxon>Flavobacteriales</taxon>
        <taxon>Flavobacteriaceae</taxon>
        <taxon>Algibacter</taxon>
    </lineage>
</organism>
<evidence type="ECO:0000313" key="3">
    <source>
        <dbReference type="Proteomes" id="UP000199439"/>
    </source>
</evidence>